<evidence type="ECO:0000313" key="3">
    <source>
        <dbReference type="Proteomes" id="UP000789508"/>
    </source>
</evidence>
<protein>
    <submittedName>
        <fullName evidence="2">6460_t:CDS:1</fullName>
    </submittedName>
</protein>
<name>A0A9N8VTX3_9GLOM</name>
<keyword evidence="3" id="KW-1185">Reference proteome</keyword>
<evidence type="ECO:0000313" key="2">
    <source>
        <dbReference type="EMBL" id="CAG8466424.1"/>
    </source>
</evidence>
<dbReference type="OrthoDB" id="843225at2759"/>
<dbReference type="AlphaFoldDB" id="A0A9N8VTX3"/>
<organism evidence="2 3">
    <name type="scientific">Ambispora leptoticha</name>
    <dbReference type="NCBI Taxonomy" id="144679"/>
    <lineage>
        <taxon>Eukaryota</taxon>
        <taxon>Fungi</taxon>
        <taxon>Fungi incertae sedis</taxon>
        <taxon>Mucoromycota</taxon>
        <taxon>Glomeromycotina</taxon>
        <taxon>Glomeromycetes</taxon>
        <taxon>Archaeosporales</taxon>
        <taxon>Ambisporaceae</taxon>
        <taxon>Ambispora</taxon>
    </lineage>
</organism>
<reference evidence="2" key="1">
    <citation type="submission" date="2021-06" db="EMBL/GenBank/DDBJ databases">
        <authorList>
            <person name="Kallberg Y."/>
            <person name="Tangrot J."/>
            <person name="Rosling A."/>
        </authorList>
    </citation>
    <scope>NUCLEOTIDE SEQUENCE</scope>
    <source>
        <strain evidence="2">FL130A</strain>
    </source>
</reference>
<proteinExistence type="predicted"/>
<accession>A0A9N8VTX3</accession>
<dbReference type="Proteomes" id="UP000789508">
    <property type="component" value="Unassembled WGS sequence"/>
</dbReference>
<comment type="caution">
    <text evidence="2">The sequence shown here is derived from an EMBL/GenBank/DDBJ whole genome shotgun (WGS) entry which is preliminary data.</text>
</comment>
<sequence length="374" mass="42325">MTKKLRSSRSYDIDFQVAAEASSASFKAIDYAFDLCSRFNIPYSLKIIYVVALNPEMNVPFLYNLDRANNLDILMDAKESANKIKEYIDRIQYNQQGHGLVSELIKDYVEKCEPNLNMLVVGSRNLEGLKKANVQKSEPTTTNTQIQQNLENFNLTSTYNKIVQRYSNCQGRDAIPDSYTKAFNNQMLAPIRNLTGLTKKEEKNGSDKISTRQKYKNMRYMKISELEPEKKFDVSSLNELLTPFRTDAKLKQDDFNPSEEGYYLINELQDSLERQQAKAAKANVIRLTPTNRSDKPKTGVVTIRKSNGTAATNRNGATTSSSTTTINSSQSTNVARITVSPTSTSTRITIPATRINNIAESNEIRNKKVCFFIY</sequence>
<dbReference type="EMBL" id="CAJVPS010000220">
    <property type="protein sequence ID" value="CAG8466424.1"/>
    <property type="molecule type" value="Genomic_DNA"/>
</dbReference>
<evidence type="ECO:0000256" key="1">
    <source>
        <dbReference type="SAM" id="MobiDB-lite"/>
    </source>
</evidence>
<gene>
    <name evidence="2" type="ORF">ALEPTO_LOCUS1800</name>
</gene>
<feature type="region of interest" description="Disordered" evidence="1">
    <location>
        <begin position="306"/>
        <end position="338"/>
    </location>
</feature>